<dbReference type="CDD" id="cd07043">
    <property type="entry name" value="STAS_anti-anti-sigma_factors"/>
    <property type="match status" value="1"/>
</dbReference>
<sequence>MIAHEAIANVRLVSFTGQLNSGNAASAENDIVGLIAQGDRQLVLDFTNLDYISSAGLRVVLVAAKRLKPEGGHMVIFGMQPQVREIFEISGFLNILHVVETREQAIARFES</sequence>
<accession>A0ABV2QH23</accession>
<evidence type="ECO:0000313" key="4">
    <source>
        <dbReference type="EMBL" id="MET4580341.1"/>
    </source>
</evidence>
<comment type="similarity">
    <text evidence="1 2">Belongs to the anti-sigma-factor antagonist family.</text>
</comment>
<dbReference type="InterPro" id="IPR003658">
    <property type="entry name" value="Anti-sigma_ant"/>
</dbReference>
<dbReference type="NCBIfam" id="TIGR00377">
    <property type="entry name" value="ant_ant_sig"/>
    <property type="match status" value="1"/>
</dbReference>
<dbReference type="PANTHER" id="PTHR33495">
    <property type="entry name" value="ANTI-SIGMA FACTOR ANTAGONIST TM_1081-RELATED-RELATED"/>
    <property type="match status" value="1"/>
</dbReference>
<dbReference type="Proteomes" id="UP001549320">
    <property type="component" value="Unassembled WGS sequence"/>
</dbReference>
<dbReference type="EMBL" id="JBEPSH010000016">
    <property type="protein sequence ID" value="MET4580341.1"/>
    <property type="molecule type" value="Genomic_DNA"/>
</dbReference>
<dbReference type="PROSITE" id="PS50801">
    <property type="entry name" value="STAS"/>
    <property type="match status" value="1"/>
</dbReference>
<protein>
    <recommendedName>
        <fullName evidence="2">Anti-sigma factor antagonist</fullName>
    </recommendedName>
</protein>
<dbReference type="InterPro" id="IPR002645">
    <property type="entry name" value="STAS_dom"/>
</dbReference>
<dbReference type="RefSeq" id="WP_354449194.1">
    <property type="nucleotide sequence ID" value="NZ_JBEPSH010000016.1"/>
</dbReference>
<evidence type="ECO:0000256" key="2">
    <source>
        <dbReference type="RuleBase" id="RU003749"/>
    </source>
</evidence>
<gene>
    <name evidence="4" type="ORF">ABIE13_005481</name>
</gene>
<dbReference type="SUPFAM" id="SSF52091">
    <property type="entry name" value="SpoIIaa-like"/>
    <property type="match status" value="1"/>
</dbReference>
<dbReference type="Gene3D" id="3.30.750.24">
    <property type="entry name" value="STAS domain"/>
    <property type="match status" value="1"/>
</dbReference>
<dbReference type="Pfam" id="PF01740">
    <property type="entry name" value="STAS"/>
    <property type="match status" value="1"/>
</dbReference>
<evidence type="ECO:0000259" key="3">
    <source>
        <dbReference type="PROSITE" id="PS50801"/>
    </source>
</evidence>
<organism evidence="4 5">
    <name type="scientific">Ottowia thiooxydans</name>
    <dbReference type="NCBI Taxonomy" id="219182"/>
    <lineage>
        <taxon>Bacteria</taxon>
        <taxon>Pseudomonadati</taxon>
        <taxon>Pseudomonadota</taxon>
        <taxon>Betaproteobacteria</taxon>
        <taxon>Burkholderiales</taxon>
        <taxon>Comamonadaceae</taxon>
        <taxon>Ottowia</taxon>
    </lineage>
</organism>
<keyword evidence="5" id="KW-1185">Reference proteome</keyword>
<comment type="caution">
    <text evidence="4">The sequence shown here is derived from an EMBL/GenBank/DDBJ whole genome shotgun (WGS) entry which is preliminary data.</text>
</comment>
<dbReference type="InterPro" id="IPR036513">
    <property type="entry name" value="STAS_dom_sf"/>
</dbReference>
<evidence type="ECO:0000313" key="5">
    <source>
        <dbReference type="Proteomes" id="UP001549320"/>
    </source>
</evidence>
<feature type="domain" description="STAS" evidence="3">
    <location>
        <begin position="1"/>
        <end position="109"/>
    </location>
</feature>
<reference evidence="4 5" key="1">
    <citation type="submission" date="2024-06" db="EMBL/GenBank/DDBJ databases">
        <title>Sorghum-associated microbial communities from plants grown in Nebraska, USA.</title>
        <authorList>
            <person name="Schachtman D."/>
        </authorList>
    </citation>
    <scope>NUCLEOTIDE SEQUENCE [LARGE SCALE GENOMIC DNA]</scope>
    <source>
        <strain evidence="4 5">2709</strain>
    </source>
</reference>
<name>A0ABV2QH23_9BURK</name>
<proteinExistence type="inferred from homology"/>
<evidence type="ECO:0000256" key="1">
    <source>
        <dbReference type="ARBA" id="ARBA00009013"/>
    </source>
</evidence>